<reference evidence="2" key="1">
    <citation type="submission" date="2025-08" db="UniProtKB">
        <authorList>
            <consortium name="Ensembl"/>
        </authorList>
    </citation>
    <scope>IDENTIFICATION</scope>
</reference>
<feature type="compositionally biased region" description="Basic and acidic residues" evidence="1">
    <location>
        <begin position="394"/>
        <end position="403"/>
    </location>
</feature>
<dbReference type="AlphaFoldDB" id="A0A3Q3A6F1"/>
<dbReference type="Proteomes" id="UP000264800">
    <property type="component" value="Unplaced"/>
</dbReference>
<dbReference type="CTD" id="83461"/>
<accession>A0A3Q3A6F1</accession>
<name>A0A3Q3A6F1_KRYMA</name>
<evidence type="ECO:0000256" key="1">
    <source>
        <dbReference type="SAM" id="MobiDB-lite"/>
    </source>
</evidence>
<evidence type="ECO:0000313" key="2">
    <source>
        <dbReference type="Ensembl" id="ENSKMAP00000011505.1"/>
    </source>
</evidence>
<dbReference type="PANTHER" id="PTHR34756:SF1">
    <property type="entry name" value="CELL DIVISION CYCLE-ASSOCIATED PROTEIN 3"/>
    <property type="match status" value="1"/>
</dbReference>
<evidence type="ECO:0000313" key="3">
    <source>
        <dbReference type="Proteomes" id="UP000264800"/>
    </source>
</evidence>
<sequence>MGSSESKMVVTAATKAEPVVKKTHISHLVDPRSPTAGIDRTPIQVGQESKTSAEVKNECPLPMSDPRSPTVGISRTPMREVMRMTVGSFARRLGMLFHNEAEGKAPEDPPKRFDDSVEEVLGDEELASTVPLLTPQLADHFDSLAEHANLLATPVQSPLEIGDSSPFVLLEEPQVEVEIETEADISLEEAEEARESPLHKRLSMSLITCHEGATAAQVFAEVHREFHANFPESTVEVEPLSDGVDHSYALPCITVEPESSPNNDEKNSSVPQEAGTLPSSEETNGSSPSGQAEACTGIRCPTFDTKSPSQLEFKPQWLGKGFGATGLRARGVQGKSGKGGQSPLAIRVAVKNANNENKRPPGKLRQKDSEGRSPLQILNSPREQRSQMNLKVSNQDKQRLGQMDRRVLAVCLDKENR</sequence>
<feature type="compositionally biased region" description="Polar residues" evidence="1">
    <location>
        <begin position="376"/>
        <end position="393"/>
    </location>
</feature>
<dbReference type="RefSeq" id="XP_017270918.1">
    <property type="nucleotide sequence ID" value="XM_017415429.3"/>
</dbReference>
<organism evidence="2 3">
    <name type="scientific">Kryptolebias marmoratus</name>
    <name type="common">Mangrove killifish</name>
    <name type="synonym">Rivulus marmoratus</name>
    <dbReference type="NCBI Taxonomy" id="37003"/>
    <lineage>
        <taxon>Eukaryota</taxon>
        <taxon>Metazoa</taxon>
        <taxon>Chordata</taxon>
        <taxon>Craniata</taxon>
        <taxon>Vertebrata</taxon>
        <taxon>Euteleostomi</taxon>
        <taxon>Actinopterygii</taxon>
        <taxon>Neopterygii</taxon>
        <taxon>Teleostei</taxon>
        <taxon>Neoteleostei</taxon>
        <taxon>Acanthomorphata</taxon>
        <taxon>Ovalentaria</taxon>
        <taxon>Atherinomorphae</taxon>
        <taxon>Cyprinodontiformes</taxon>
        <taxon>Rivulidae</taxon>
        <taxon>Kryptolebias</taxon>
    </lineage>
</organism>
<dbReference type="InterPro" id="IPR038832">
    <property type="entry name" value="CDCA3"/>
</dbReference>
<proteinExistence type="predicted"/>
<dbReference type="OrthoDB" id="6337960at2759"/>
<feature type="compositionally biased region" description="Polar residues" evidence="1">
    <location>
        <begin position="277"/>
        <end position="290"/>
    </location>
</feature>
<keyword evidence="3" id="KW-1185">Reference proteome</keyword>
<reference evidence="2" key="2">
    <citation type="submission" date="2025-09" db="UniProtKB">
        <authorList>
            <consortium name="Ensembl"/>
        </authorList>
    </citation>
    <scope>IDENTIFICATION</scope>
</reference>
<dbReference type="STRING" id="37003.ENSKMAP00000011505"/>
<feature type="region of interest" description="Disordered" evidence="1">
    <location>
        <begin position="22"/>
        <end position="73"/>
    </location>
</feature>
<feature type="region of interest" description="Disordered" evidence="1">
    <location>
        <begin position="254"/>
        <end position="314"/>
    </location>
</feature>
<dbReference type="PANTHER" id="PTHR34756">
    <property type="entry name" value="CELL DIVISION CYCLE-ASSOCIATED PROTEIN 3"/>
    <property type="match status" value="1"/>
</dbReference>
<feature type="region of interest" description="Disordered" evidence="1">
    <location>
        <begin position="354"/>
        <end position="403"/>
    </location>
</feature>
<dbReference type="KEGG" id="kmr:108235423"/>
<dbReference type="Ensembl" id="ENSKMAT00000011683.1">
    <property type="protein sequence ID" value="ENSKMAP00000011505.1"/>
    <property type="gene ID" value="ENSKMAG00000008656.1"/>
</dbReference>
<dbReference type="GeneID" id="108235423"/>
<protein>
    <submittedName>
        <fullName evidence="2">Cell division cycle associated 3</fullName>
    </submittedName>
</protein>
<dbReference type="GeneTree" id="ENSGT00390000017343"/>